<dbReference type="Pfam" id="PF02659">
    <property type="entry name" value="Mntp"/>
    <property type="match status" value="1"/>
</dbReference>
<dbReference type="InterPro" id="IPR022929">
    <property type="entry name" value="Put_MntP"/>
</dbReference>
<evidence type="ECO:0000256" key="1">
    <source>
        <dbReference type="ARBA" id="ARBA00022448"/>
    </source>
</evidence>
<keyword evidence="4 8" id="KW-1133">Transmembrane helix</keyword>
<comment type="similarity">
    <text evidence="8">Belongs to the MntP (TC 9.B.29) family.</text>
</comment>
<dbReference type="AlphaFoldDB" id="A0A1C4CUT6"/>
<dbReference type="RefSeq" id="WP_091125044.1">
    <property type="nucleotide sequence ID" value="NZ_FMBA01000050.1"/>
</dbReference>
<dbReference type="EMBL" id="FMBA01000050">
    <property type="protein sequence ID" value="SCC22924.1"/>
    <property type="molecule type" value="Genomic_DNA"/>
</dbReference>
<feature type="transmembrane region" description="Helical" evidence="8">
    <location>
        <begin position="169"/>
        <end position="189"/>
    </location>
</feature>
<comment type="function">
    <text evidence="8">Probably functions as a manganese efflux pump.</text>
</comment>
<keyword evidence="3 8" id="KW-0812">Transmembrane</keyword>
<reference evidence="10" key="1">
    <citation type="submission" date="2016-08" db="EMBL/GenBank/DDBJ databases">
        <authorList>
            <person name="Varghese N."/>
            <person name="Submissions Spin"/>
        </authorList>
    </citation>
    <scope>NUCLEOTIDE SEQUENCE [LARGE SCALE GENOMIC DNA]</scope>
    <source>
        <strain evidence="10">R-53144</strain>
    </source>
</reference>
<feature type="transmembrane region" description="Helical" evidence="8">
    <location>
        <begin position="39"/>
        <end position="62"/>
    </location>
</feature>
<evidence type="ECO:0000256" key="5">
    <source>
        <dbReference type="ARBA" id="ARBA00023065"/>
    </source>
</evidence>
<sequence length="191" mass="20420">MNFWAILLLALAMSTDAFAVAVCRGISLKSTPILGALKIGILFGVVEAITPLLGWLVGYIALQYIEQWDHWVVFAVMLFLGINMIYNSQKQSDGNCQEDELTSSKKSFLMLIFTAISTSIDAFAVGVGLALASVNIFFAAAMIGLATCTMVTIGLLLGNKIGCLIGKRAELLGGLVLISIGVITLYQHLSV</sequence>
<feature type="transmembrane region" description="Helical" evidence="8">
    <location>
        <begin position="6"/>
        <end position="27"/>
    </location>
</feature>
<gene>
    <name evidence="8" type="primary">mntP</name>
    <name evidence="9" type="ORF">GA0061080_105010</name>
</gene>
<dbReference type="GO" id="GO:0005886">
    <property type="term" value="C:plasma membrane"/>
    <property type="evidence" value="ECO:0007669"/>
    <property type="project" value="UniProtKB-SubCell"/>
</dbReference>
<dbReference type="OrthoDB" id="9811590at2"/>
<evidence type="ECO:0000313" key="9">
    <source>
        <dbReference type="EMBL" id="SCC22924.1"/>
    </source>
</evidence>
<keyword evidence="5 8" id="KW-0406">Ion transport</keyword>
<comment type="subcellular location">
    <subcellularLocation>
        <location evidence="8">Cell membrane</location>
        <topology evidence="8">Multi-pass membrane protein</topology>
    </subcellularLocation>
</comment>
<name>A0A1C4CUT6_9GAMM</name>
<protein>
    <recommendedName>
        <fullName evidence="8">Putative manganese efflux pump MntP</fullName>
    </recommendedName>
</protein>
<evidence type="ECO:0000313" key="10">
    <source>
        <dbReference type="Proteomes" id="UP000199698"/>
    </source>
</evidence>
<dbReference type="PANTHER" id="PTHR35529">
    <property type="entry name" value="MANGANESE EFFLUX PUMP MNTP-RELATED"/>
    <property type="match status" value="1"/>
</dbReference>
<accession>A0A1C4CUT6</accession>
<dbReference type="GO" id="GO:0005384">
    <property type="term" value="F:manganese ion transmembrane transporter activity"/>
    <property type="evidence" value="ECO:0007669"/>
    <property type="project" value="UniProtKB-UniRule"/>
</dbReference>
<keyword evidence="7 8" id="KW-0464">Manganese</keyword>
<dbReference type="STRING" id="1798183.GA0061080_105010"/>
<evidence type="ECO:0000256" key="7">
    <source>
        <dbReference type="ARBA" id="ARBA00023211"/>
    </source>
</evidence>
<feature type="transmembrane region" description="Helical" evidence="8">
    <location>
        <begin position="68"/>
        <end position="86"/>
    </location>
</feature>
<dbReference type="InterPro" id="IPR003810">
    <property type="entry name" value="Mntp/YtaF"/>
</dbReference>
<dbReference type="PANTHER" id="PTHR35529:SF1">
    <property type="entry name" value="MANGANESE EFFLUX PUMP MNTP-RELATED"/>
    <property type="match status" value="1"/>
</dbReference>
<feature type="transmembrane region" description="Helical" evidence="8">
    <location>
        <begin position="107"/>
        <end position="130"/>
    </location>
</feature>
<dbReference type="HAMAP" id="MF_01521">
    <property type="entry name" value="MntP_pump"/>
    <property type="match status" value="1"/>
</dbReference>
<evidence type="ECO:0000256" key="8">
    <source>
        <dbReference type="HAMAP-Rule" id="MF_01521"/>
    </source>
</evidence>
<keyword evidence="10" id="KW-1185">Reference proteome</keyword>
<keyword evidence="2 8" id="KW-1003">Cell membrane</keyword>
<dbReference type="Proteomes" id="UP000199698">
    <property type="component" value="Unassembled WGS sequence"/>
</dbReference>
<keyword evidence="1 8" id="KW-0813">Transport</keyword>
<organism evidence="9 10">
    <name type="scientific">Gilliamella intestini</name>
    <dbReference type="NCBI Taxonomy" id="1798183"/>
    <lineage>
        <taxon>Bacteria</taxon>
        <taxon>Pseudomonadati</taxon>
        <taxon>Pseudomonadota</taxon>
        <taxon>Gammaproteobacteria</taxon>
        <taxon>Orbales</taxon>
        <taxon>Orbaceae</taxon>
        <taxon>Gilliamella</taxon>
    </lineage>
</organism>
<evidence type="ECO:0000256" key="4">
    <source>
        <dbReference type="ARBA" id="ARBA00022989"/>
    </source>
</evidence>
<proteinExistence type="inferred from homology"/>
<evidence type="ECO:0000256" key="2">
    <source>
        <dbReference type="ARBA" id="ARBA00022475"/>
    </source>
</evidence>
<evidence type="ECO:0000256" key="3">
    <source>
        <dbReference type="ARBA" id="ARBA00022692"/>
    </source>
</evidence>
<keyword evidence="6 8" id="KW-0472">Membrane</keyword>
<evidence type="ECO:0000256" key="6">
    <source>
        <dbReference type="ARBA" id="ARBA00023136"/>
    </source>
</evidence>
<feature type="transmembrane region" description="Helical" evidence="8">
    <location>
        <begin position="136"/>
        <end position="157"/>
    </location>
</feature>